<keyword evidence="3" id="KW-1185">Reference proteome</keyword>
<dbReference type="EMBL" id="CAICTM010000210">
    <property type="protein sequence ID" value="CAB9504859.1"/>
    <property type="molecule type" value="Genomic_DNA"/>
</dbReference>
<reference evidence="2" key="1">
    <citation type="submission" date="2020-06" db="EMBL/GenBank/DDBJ databases">
        <authorList>
            <consortium name="Plant Systems Biology data submission"/>
        </authorList>
    </citation>
    <scope>NUCLEOTIDE SEQUENCE</scope>
    <source>
        <strain evidence="2">D6</strain>
    </source>
</reference>
<evidence type="ECO:0000313" key="2">
    <source>
        <dbReference type="EMBL" id="CAB9504859.1"/>
    </source>
</evidence>
<feature type="signal peptide" evidence="1">
    <location>
        <begin position="1"/>
        <end position="23"/>
    </location>
</feature>
<keyword evidence="1" id="KW-0732">Signal</keyword>
<name>A0A9N8DRZ9_9STRA</name>
<sequence length="367" mass="40454">MLATLIISALSLFAFSVSNTAEACSISVSAREGTFIVEESVRTTSDPSKVVALWGEYNETEPFSWTTGEPFHVQNITIDVITGDVSVGVPPGVLIHEPLQPTPPTQNFSVEIDENGNTATLSGPGLVEPFSFEYIRPTEQTYTEDAFVYSSQLERGYYFYTSDNGPREAPNHASKRMVAIVDLSNPDNVSYSTYHHTGNPRYHPNYFNGPAAVFDEIQVAALRGICCDCIDEAFWYYNETAVRFVDTSIGIRGAFNLNAISFEETGTFAYSVKNVIPPGMTERVTAGSYKIEKLNIETGDKSELDLKFAPDLLVKLNIATAGKSELDLNEPVDSPDVPDSAALKTNRRLIWVWLLAPVLLEIWSFAS</sequence>
<dbReference type="AlphaFoldDB" id="A0A9N8DRZ9"/>
<protein>
    <submittedName>
        <fullName evidence="2">Uncharacterized protein</fullName>
    </submittedName>
</protein>
<organism evidence="2 3">
    <name type="scientific">Seminavis robusta</name>
    <dbReference type="NCBI Taxonomy" id="568900"/>
    <lineage>
        <taxon>Eukaryota</taxon>
        <taxon>Sar</taxon>
        <taxon>Stramenopiles</taxon>
        <taxon>Ochrophyta</taxon>
        <taxon>Bacillariophyta</taxon>
        <taxon>Bacillariophyceae</taxon>
        <taxon>Bacillariophycidae</taxon>
        <taxon>Naviculales</taxon>
        <taxon>Naviculaceae</taxon>
        <taxon>Seminavis</taxon>
    </lineage>
</organism>
<gene>
    <name evidence="2" type="ORF">SEMRO_211_G087890.1</name>
</gene>
<accession>A0A9N8DRZ9</accession>
<dbReference type="Proteomes" id="UP001153069">
    <property type="component" value="Unassembled WGS sequence"/>
</dbReference>
<evidence type="ECO:0000256" key="1">
    <source>
        <dbReference type="SAM" id="SignalP"/>
    </source>
</evidence>
<evidence type="ECO:0000313" key="3">
    <source>
        <dbReference type="Proteomes" id="UP001153069"/>
    </source>
</evidence>
<feature type="chain" id="PRO_5040335164" evidence="1">
    <location>
        <begin position="24"/>
        <end position="367"/>
    </location>
</feature>
<proteinExistence type="predicted"/>
<comment type="caution">
    <text evidence="2">The sequence shown here is derived from an EMBL/GenBank/DDBJ whole genome shotgun (WGS) entry which is preliminary data.</text>
</comment>